<dbReference type="InterPro" id="IPR050222">
    <property type="entry name" value="MATE_MdtK"/>
</dbReference>
<keyword evidence="5 10" id="KW-0812">Transmembrane</keyword>
<keyword evidence="7" id="KW-0406">Ion transport</keyword>
<keyword evidence="12" id="KW-1185">Reference proteome</keyword>
<evidence type="ECO:0000256" key="8">
    <source>
        <dbReference type="ARBA" id="ARBA00023136"/>
    </source>
</evidence>
<feature type="transmembrane region" description="Helical" evidence="10">
    <location>
        <begin position="165"/>
        <end position="185"/>
    </location>
</feature>
<keyword evidence="6 10" id="KW-1133">Transmembrane helix</keyword>
<dbReference type="Proteomes" id="UP000233387">
    <property type="component" value="Unassembled WGS sequence"/>
</dbReference>
<dbReference type="GO" id="GO:0006811">
    <property type="term" value="P:monoatomic ion transport"/>
    <property type="evidence" value="ECO:0007669"/>
    <property type="project" value="UniProtKB-KW"/>
</dbReference>
<evidence type="ECO:0000256" key="5">
    <source>
        <dbReference type="ARBA" id="ARBA00022692"/>
    </source>
</evidence>
<feature type="transmembrane region" description="Helical" evidence="10">
    <location>
        <begin position="363"/>
        <end position="384"/>
    </location>
</feature>
<dbReference type="NCBIfam" id="TIGR00797">
    <property type="entry name" value="matE"/>
    <property type="match status" value="1"/>
</dbReference>
<gene>
    <name evidence="11" type="ORF">Rain11_0885</name>
</gene>
<keyword evidence="4" id="KW-1003">Cell membrane</keyword>
<dbReference type="CDD" id="cd13131">
    <property type="entry name" value="MATE_NorM_like"/>
    <property type="match status" value="1"/>
</dbReference>
<feature type="transmembrane region" description="Helical" evidence="10">
    <location>
        <begin position="205"/>
        <end position="232"/>
    </location>
</feature>
<proteinExistence type="predicted"/>
<dbReference type="RefSeq" id="WP_101358148.1">
    <property type="nucleotide sequence ID" value="NZ_NKXO01000011.1"/>
</dbReference>
<dbReference type="GO" id="GO:0042910">
    <property type="term" value="F:xenobiotic transmembrane transporter activity"/>
    <property type="evidence" value="ECO:0007669"/>
    <property type="project" value="InterPro"/>
</dbReference>
<protein>
    <recommendedName>
        <fullName evidence="9">Multidrug-efflux transporter</fullName>
    </recommendedName>
</protein>
<comment type="subcellular location">
    <subcellularLocation>
        <location evidence="1">Cell membrane</location>
        <topology evidence="1">Multi-pass membrane protein</topology>
    </subcellularLocation>
</comment>
<dbReference type="InterPro" id="IPR002528">
    <property type="entry name" value="MATE_fam"/>
</dbReference>
<dbReference type="InterPro" id="IPR048279">
    <property type="entry name" value="MdtK-like"/>
</dbReference>
<dbReference type="Pfam" id="PF01554">
    <property type="entry name" value="MatE"/>
    <property type="match status" value="2"/>
</dbReference>
<feature type="transmembrane region" description="Helical" evidence="10">
    <location>
        <begin position="92"/>
        <end position="116"/>
    </location>
</feature>
<name>A0A2N3III1_9BACT</name>
<evidence type="ECO:0000256" key="3">
    <source>
        <dbReference type="ARBA" id="ARBA00022449"/>
    </source>
</evidence>
<evidence type="ECO:0000313" key="12">
    <source>
        <dbReference type="Proteomes" id="UP000233387"/>
    </source>
</evidence>
<evidence type="ECO:0000256" key="6">
    <source>
        <dbReference type="ARBA" id="ARBA00022989"/>
    </source>
</evidence>
<evidence type="ECO:0000313" key="11">
    <source>
        <dbReference type="EMBL" id="PKQ70081.1"/>
    </source>
</evidence>
<keyword evidence="2" id="KW-0813">Transport</keyword>
<feature type="transmembrane region" description="Helical" evidence="10">
    <location>
        <begin position="323"/>
        <end position="343"/>
    </location>
</feature>
<evidence type="ECO:0000256" key="7">
    <source>
        <dbReference type="ARBA" id="ARBA00023065"/>
    </source>
</evidence>
<dbReference type="GO" id="GO:0015297">
    <property type="term" value="F:antiporter activity"/>
    <property type="evidence" value="ECO:0007669"/>
    <property type="project" value="UniProtKB-KW"/>
</dbReference>
<feature type="transmembrane region" description="Helical" evidence="10">
    <location>
        <begin position="49"/>
        <end position="80"/>
    </location>
</feature>
<feature type="transmembrane region" description="Helical" evidence="10">
    <location>
        <begin position="20"/>
        <end position="37"/>
    </location>
</feature>
<feature type="transmembrane region" description="Helical" evidence="10">
    <location>
        <begin position="280"/>
        <end position="311"/>
    </location>
</feature>
<feature type="transmembrane region" description="Helical" evidence="10">
    <location>
        <begin position="391"/>
        <end position="412"/>
    </location>
</feature>
<dbReference type="PANTHER" id="PTHR43298">
    <property type="entry name" value="MULTIDRUG RESISTANCE PROTEIN NORM-RELATED"/>
    <property type="match status" value="1"/>
</dbReference>
<evidence type="ECO:0000256" key="9">
    <source>
        <dbReference type="ARBA" id="ARBA00031636"/>
    </source>
</evidence>
<sequence>MRIRFFIRLYWREIVKMLRLSSPIIVAQISSVLMGVTDNIMVGKLRDDAPLAAAAIANIIFILVACLGIGVFATISPLVAKAKSSGRGQECGLYLFAGMKLSISLGFLLTLLLLVISWNFHWFGQKENVESLAKSYLQVIAFSMFPMMFFLAVKHFSDGLGVTMPAMVITVVGLLVNVFFNWVLIYGRLGFAEMGLYGSGLSTLIARVVMACLMIVYVLESNFFLSFLPNILAGNSTKTQTSQILKLGIPSGLQYFFETGVFVFCTVASGWLAVEALAAHGIILSIATITYMIAAGVSFAGAISVGGALGIGSRERVMRSGMASILLVSLLMLFCSLILQGFGENIIALYKNNSLAVMEIAKGLLFIFIFYLLADGVQAVGVGILRGIGDVNIPTMITLFAYWIVGIPASFYLGKYTDLGVKGIWLGLTLGLITSAVLLTGRFFYLTRKEKLKFA</sequence>
<feature type="transmembrane region" description="Helical" evidence="10">
    <location>
        <begin position="136"/>
        <end position="153"/>
    </location>
</feature>
<keyword evidence="8 10" id="KW-0472">Membrane</keyword>
<accession>A0A2N3III1</accession>
<dbReference type="AlphaFoldDB" id="A0A2N3III1"/>
<feature type="transmembrane region" description="Helical" evidence="10">
    <location>
        <begin position="424"/>
        <end position="445"/>
    </location>
</feature>
<evidence type="ECO:0000256" key="4">
    <source>
        <dbReference type="ARBA" id="ARBA00022475"/>
    </source>
</evidence>
<dbReference type="PANTHER" id="PTHR43298:SF2">
    <property type="entry name" value="FMN_FAD EXPORTER YEEO-RELATED"/>
    <property type="match status" value="1"/>
</dbReference>
<comment type="caution">
    <text evidence="11">The sequence shown here is derived from an EMBL/GenBank/DDBJ whole genome shotgun (WGS) entry which is preliminary data.</text>
</comment>
<keyword evidence="3" id="KW-0050">Antiport</keyword>
<dbReference type="GO" id="GO:0005886">
    <property type="term" value="C:plasma membrane"/>
    <property type="evidence" value="ECO:0007669"/>
    <property type="project" value="UniProtKB-SubCell"/>
</dbReference>
<dbReference type="EMBL" id="NKXO01000011">
    <property type="protein sequence ID" value="PKQ70081.1"/>
    <property type="molecule type" value="Genomic_DNA"/>
</dbReference>
<feature type="transmembrane region" description="Helical" evidence="10">
    <location>
        <begin position="253"/>
        <end position="274"/>
    </location>
</feature>
<reference evidence="11 12" key="1">
    <citation type="submission" date="2017-06" db="EMBL/GenBank/DDBJ databases">
        <title>Raineya orbicola gen. nov., sp. nov. a slightly thermophilic bacterium of the phylum Bacteroidetes and the description of Raineyaceae fam. nov.</title>
        <authorList>
            <person name="Albuquerque L."/>
            <person name="Polonia A.R.M."/>
            <person name="Barroso C."/>
            <person name="Froufe H.J.C."/>
            <person name="Lage O."/>
            <person name="Lobo-Da-Cunha A."/>
            <person name="Egas C."/>
            <person name="Da Costa M.S."/>
        </authorList>
    </citation>
    <scope>NUCLEOTIDE SEQUENCE [LARGE SCALE GENOMIC DNA]</scope>
    <source>
        <strain evidence="11 12">SPSPC-11</strain>
    </source>
</reference>
<organism evidence="11 12">
    <name type="scientific">Raineya orbicola</name>
    <dbReference type="NCBI Taxonomy" id="2016530"/>
    <lineage>
        <taxon>Bacteria</taxon>
        <taxon>Pseudomonadati</taxon>
        <taxon>Bacteroidota</taxon>
        <taxon>Cytophagia</taxon>
        <taxon>Cytophagales</taxon>
        <taxon>Raineyaceae</taxon>
        <taxon>Raineya</taxon>
    </lineage>
</organism>
<evidence type="ECO:0000256" key="1">
    <source>
        <dbReference type="ARBA" id="ARBA00004651"/>
    </source>
</evidence>
<evidence type="ECO:0000256" key="10">
    <source>
        <dbReference type="SAM" id="Phobius"/>
    </source>
</evidence>
<evidence type="ECO:0000256" key="2">
    <source>
        <dbReference type="ARBA" id="ARBA00022448"/>
    </source>
</evidence>
<dbReference type="OrthoDB" id="9780160at2"/>
<dbReference type="PIRSF" id="PIRSF006603">
    <property type="entry name" value="DinF"/>
    <property type="match status" value="1"/>
</dbReference>